<feature type="region of interest" description="Disordered" evidence="10">
    <location>
        <begin position="171"/>
        <end position="194"/>
    </location>
</feature>
<dbReference type="Pfam" id="PF04420">
    <property type="entry name" value="CHD5"/>
    <property type="match status" value="2"/>
</dbReference>
<dbReference type="InterPro" id="IPR029012">
    <property type="entry name" value="Helix_hairpin_bin_sf"/>
</dbReference>
<feature type="topological domain" description="Lumenal" evidence="9">
    <location>
        <begin position="1"/>
        <end position="4"/>
    </location>
</feature>
<evidence type="ECO:0000256" key="9">
    <source>
        <dbReference type="HAMAP-Rule" id="MF_03113"/>
    </source>
</evidence>
<dbReference type="GO" id="GO:0043495">
    <property type="term" value="F:protein-membrane adaptor activity"/>
    <property type="evidence" value="ECO:0007669"/>
    <property type="project" value="TreeGrafter"/>
</dbReference>
<gene>
    <name evidence="9 11" type="primary">GET1</name>
    <name evidence="11" type="ORF">PRK78_000977</name>
</gene>
<keyword evidence="6 9" id="KW-1133">Transmembrane helix</keyword>
<keyword evidence="3 9" id="KW-0813">Transport</keyword>
<dbReference type="EMBL" id="CP120627">
    <property type="protein sequence ID" value="WEW55546.1"/>
    <property type="molecule type" value="Genomic_DNA"/>
</dbReference>
<dbReference type="GO" id="GO:0043529">
    <property type="term" value="C:GET complex"/>
    <property type="evidence" value="ECO:0007669"/>
    <property type="project" value="InterPro"/>
</dbReference>
<proteinExistence type="inferred from homology"/>
<protein>
    <submittedName>
        <fullName evidence="11">GET complex subunit get1</fullName>
    </submittedName>
</protein>
<evidence type="ECO:0000256" key="5">
    <source>
        <dbReference type="ARBA" id="ARBA00022824"/>
    </source>
</evidence>
<feature type="compositionally biased region" description="Basic and acidic residues" evidence="10">
    <location>
        <begin position="172"/>
        <end position="182"/>
    </location>
</feature>
<dbReference type="GO" id="GO:0071816">
    <property type="term" value="P:tail-anchored membrane protein insertion into ER membrane"/>
    <property type="evidence" value="ECO:0007669"/>
    <property type="project" value="InterPro"/>
</dbReference>
<dbReference type="GO" id="GO:0005789">
    <property type="term" value="C:endoplasmic reticulum membrane"/>
    <property type="evidence" value="ECO:0007669"/>
    <property type="project" value="UniProtKB-SubCell"/>
</dbReference>
<comment type="subcellular location">
    <subcellularLocation>
        <location evidence="1">Endoplasmic reticulum membrane</location>
        <topology evidence="1">Multi-pass membrane protein</topology>
    </subcellularLocation>
</comment>
<dbReference type="AlphaFoldDB" id="A0AAF0DBQ8"/>
<evidence type="ECO:0000256" key="6">
    <source>
        <dbReference type="ARBA" id="ARBA00022989"/>
    </source>
</evidence>
<evidence type="ECO:0000313" key="12">
    <source>
        <dbReference type="Proteomes" id="UP001219355"/>
    </source>
</evidence>
<sequence>MASLLVIVLIIHIAAYLINTIGANTIDSLLWLLYLRLPHQTSQTAKEQRQLKREVMQLKREMNATSSQDEFAKWAKLKRRHDKSMEQYEAKIRFFSTTGVKFFLQFWYSKEPMFELPRGWLPWQIEWVLSFPRAPLGTVSIQIWSGVCATVVSLVGDAVGVVILSLIAKSPQKKDDAKKLEQKSAGPMATKKEL</sequence>
<dbReference type="HAMAP" id="MF_03113">
    <property type="entry name" value="Get1"/>
    <property type="match status" value="1"/>
</dbReference>
<evidence type="ECO:0000313" key="11">
    <source>
        <dbReference type="EMBL" id="WEW55546.1"/>
    </source>
</evidence>
<keyword evidence="7 9" id="KW-0175">Coiled coil</keyword>
<accession>A0AAF0DBQ8</accession>
<evidence type="ECO:0000256" key="8">
    <source>
        <dbReference type="ARBA" id="ARBA00023136"/>
    </source>
</evidence>
<evidence type="ECO:0000256" key="1">
    <source>
        <dbReference type="ARBA" id="ARBA00004477"/>
    </source>
</evidence>
<keyword evidence="12" id="KW-1185">Reference proteome</keyword>
<name>A0AAF0DBQ8_9EURO</name>
<feature type="coiled-coil region" evidence="9">
    <location>
        <begin position="41"/>
        <end position="68"/>
    </location>
</feature>
<keyword evidence="5 9" id="KW-0256">Endoplasmic reticulum</keyword>
<dbReference type="Proteomes" id="UP001219355">
    <property type="component" value="Chromosome 1"/>
</dbReference>
<evidence type="ECO:0000256" key="10">
    <source>
        <dbReference type="SAM" id="MobiDB-lite"/>
    </source>
</evidence>
<comment type="similarity">
    <text evidence="2 9">Belongs to the WRB/GET1 family.</text>
</comment>
<dbReference type="InterPro" id="IPR027538">
    <property type="entry name" value="Get1_fungi"/>
</dbReference>
<dbReference type="Gene3D" id="1.10.287.660">
    <property type="entry name" value="Helix hairpin bin"/>
    <property type="match status" value="1"/>
</dbReference>
<keyword evidence="4 9" id="KW-0812">Transmembrane</keyword>
<keyword evidence="8 9" id="KW-0472">Membrane</keyword>
<feature type="topological domain" description="Cytoplasmic" evidence="9">
    <location>
        <begin position="156"/>
        <end position="194"/>
    </location>
</feature>
<dbReference type="InterPro" id="IPR028945">
    <property type="entry name" value="Get1"/>
</dbReference>
<dbReference type="FunFam" id="1.10.287.660:FF:000006">
    <property type="entry name" value="Protein GET1"/>
    <property type="match status" value="1"/>
</dbReference>
<organism evidence="11 12">
    <name type="scientific">Emydomyces testavorans</name>
    <dbReference type="NCBI Taxonomy" id="2070801"/>
    <lineage>
        <taxon>Eukaryota</taxon>
        <taxon>Fungi</taxon>
        <taxon>Dikarya</taxon>
        <taxon>Ascomycota</taxon>
        <taxon>Pezizomycotina</taxon>
        <taxon>Eurotiomycetes</taxon>
        <taxon>Eurotiomycetidae</taxon>
        <taxon>Onygenales</taxon>
        <taxon>Nannizziopsiaceae</taxon>
        <taxon>Emydomyces</taxon>
    </lineage>
</organism>
<dbReference type="PANTHER" id="PTHR42650">
    <property type="entry name" value="TAIL-ANCHORED PROTEIN INSERTION RECEPTOR WRB"/>
    <property type="match status" value="1"/>
</dbReference>
<evidence type="ECO:0000256" key="3">
    <source>
        <dbReference type="ARBA" id="ARBA00022448"/>
    </source>
</evidence>
<evidence type="ECO:0000256" key="4">
    <source>
        <dbReference type="ARBA" id="ARBA00022692"/>
    </source>
</evidence>
<dbReference type="PANTHER" id="PTHR42650:SF1">
    <property type="entry name" value="GUIDED ENTRY OF TAIL-ANCHORED PROTEINS FACTOR 1"/>
    <property type="match status" value="1"/>
</dbReference>
<evidence type="ECO:0000256" key="7">
    <source>
        <dbReference type="ARBA" id="ARBA00023054"/>
    </source>
</evidence>
<evidence type="ECO:0000256" key="2">
    <source>
        <dbReference type="ARBA" id="ARBA00010799"/>
    </source>
</evidence>
<comment type="caution">
    <text evidence="9">Lacks conserved residue(s) required for the propagation of feature annotation.</text>
</comment>
<reference evidence="11" key="1">
    <citation type="submission" date="2023-03" db="EMBL/GenBank/DDBJ databases">
        <title>Emydomyces testavorans Genome Sequence.</title>
        <authorList>
            <person name="Hoyer L."/>
        </authorList>
    </citation>
    <scope>NUCLEOTIDE SEQUENCE</scope>
    <source>
        <strain evidence="11">16-2883</strain>
    </source>
</reference>